<accession>A0ABN9LWA3</accession>
<comment type="caution">
    <text evidence="2">The sequence shown here is derived from an EMBL/GenBank/DDBJ whole genome shotgun (WGS) entry which is preliminary data.</text>
</comment>
<evidence type="ECO:0000313" key="3">
    <source>
        <dbReference type="Proteomes" id="UP001176940"/>
    </source>
</evidence>
<dbReference type="Pfam" id="PF26215">
    <property type="entry name" value="HTH_animal"/>
    <property type="match status" value="1"/>
</dbReference>
<name>A0ABN9LWA3_9NEOB</name>
<dbReference type="PANTHER" id="PTHR21301">
    <property type="entry name" value="REVERSE TRANSCRIPTASE"/>
    <property type="match status" value="1"/>
</dbReference>
<dbReference type="Proteomes" id="UP001176940">
    <property type="component" value="Unassembled WGS sequence"/>
</dbReference>
<dbReference type="PANTHER" id="PTHR21301:SF13">
    <property type="match status" value="1"/>
</dbReference>
<proteinExistence type="predicted"/>
<protein>
    <recommendedName>
        <fullName evidence="1">Helix-turn-helix domain-containing protein</fullName>
    </recommendedName>
</protein>
<dbReference type="EMBL" id="CAUEEQ010026845">
    <property type="protein sequence ID" value="CAJ0947519.1"/>
    <property type="molecule type" value="Genomic_DNA"/>
</dbReference>
<evidence type="ECO:0000313" key="2">
    <source>
        <dbReference type="EMBL" id="CAJ0947519.1"/>
    </source>
</evidence>
<sequence length="131" mass="14862">MNGSEKRILRTYYKQVSGVAMGAHCAPAYANIFFSDGGTEMACVQFLKELNDNVLNMFLTYSCSLDSAIFLDLCIKIDGNRLVTDLYRKPTATNNLLEFQSFHPLHTRRGIPVGQFLRTHRNCTADEDFQQ</sequence>
<reference evidence="2" key="1">
    <citation type="submission" date="2023-07" db="EMBL/GenBank/DDBJ databases">
        <authorList>
            <person name="Stuckert A."/>
        </authorList>
    </citation>
    <scope>NUCLEOTIDE SEQUENCE</scope>
</reference>
<dbReference type="InterPro" id="IPR058912">
    <property type="entry name" value="HTH_animal"/>
</dbReference>
<organism evidence="2 3">
    <name type="scientific">Ranitomeya imitator</name>
    <name type="common">mimic poison frog</name>
    <dbReference type="NCBI Taxonomy" id="111125"/>
    <lineage>
        <taxon>Eukaryota</taxon>
        <taxon>Metazoa</taxon>
        <taxon>Chordata</taxon>
        <taxon>Craniata</taxon>
        <taxon>Vertebrata</taxon>
        <taxon>Euteleostomi</taxon>
        <taxon>Amphibia</taxon>
        <taxon>Batrachia</taxon>
        <taxon>Anura</taxon>
        <taxon>Neobatrachia</taxon>
        <taxon>Hyloidea</taxon>
        <taxon>Dendrobatidae</taxon>
        <taxon>Dendrobatinae</taxon>
        <taxon>Ranitomeya</taxon>
    </lineage>
</organism>
<keyword evidence="3" id="KW-1185">Reference proteome</keyword>
<feature type="domain" description="Helix-turn-helix" evidence="1">
    <location>
        <begin position="96"/>
        <end position="131"/>
    </location>
</feature>
<gene>
    <name evidence="2" type="ORF">RIMI_LOCUS11711325</name>
</gene>
<evidence type="ECO:0000259" key="1">
    <source>
        <dbReference type="Pfam" id="PF26215"/>
    </source>
</evidence>